<protein>
    <submittedName>
        <fullName evidence="2">Uncharacterized protein</fullName>
    </submittedName>
</protein>
<dbReference type="EMBL" id="CP097506">
    <property type="protein sequence ID" value="URD97920.1"/>
    <property type="molecule type" value="Genomic_DNA"/>
</dbReference>
<organism evidence="2 3">
    <name type="scientific">Musa troglodytarum</name>
    <name type="common">fe'i banana</name>
    <dbReference type="NCBI Taxonomy" id="320322"/>
    <lineage>
        <taxon>Eukaryota</taxon>
        <taxon>Viridiplantae</taxon>
        <taxon>Streptophyta</taxon>
        <taxon>Embryophyta</taxon>
        <taxon>Tracheophyta</taxon>
        <taxon>Spermatophyta</taxon>
        <taxon>Magnoliopsida</taxon>
        <taxon>Liliopsida</taxon>
        <taxon>Zingiberales</taxon>
        <taxon>Musaceae</taxon>
        <taxon>Musa</taxon>
    </lineage>
</organism>
<gene>
    <name evidence="2" type="ORF">MUK42_34046</name>
</gene>
<dbReference type="AlphaFoldDB" id="A0A9E7JY33"/>
<sequence>MGCGMWLISCVKKTVSIHSRVVKKRFSLRWLLRVAMRCGESRAFRTTHGVERVRRSERDRDAKAPSYGRSWNFG</sequence>
<name>A0A9E7JY33_9LILI</name>
<proteinExistence type="predicted"/>
<keyword evidence="3" id="KW-1185">Reference proteome</keyword>
<accession>A0A9E7JY33</accession>
<reference evidence="2" key="1">
    <citation type="submission" date="2022-05" db="EMBL/GenBank/DDBJ databases">
        <title>The Musa troglodytarum L. genome provides insights into the mechanism of non-climacteric behaviour and enrichment of carotenoids.</title>
        <authorList>
            <person name="Wang J."/>
        </authorList>
    </citation>
    <scope>NUCLEOTIDE SEQUENCE</scope>
    <source>
        <tissue evidence="2">Leaf</tissue>
    </source>
</reference>
<evidence type="ECO:0000313" key="3">
    <source>
        <dbReference type="Proteomes" id="UP001055439"/>
    </source>
</evidence>
<evidence type="ECO:0000256" key="1">
    <source>
        <dbReference type="SAM" id="MobiDB-lite"/>
    </source>
</evidence>
<dbReference type="Proteomes" id="UP001055439">
    <property type="component" value="Chromosome 4"/>
</dbReference>
<feature type="compositionally biased region" description="Basic and acidic residues" evidence="1">
    <location>
        <begin position="54"/>
        <end position="63"/>
    </location>
</feature>
<feature type="region of interest" description="Disordered" evidence="1">
    <location>
        <begin position="54"/>
        <end position="74"/>
    </location>
</feature>
<evidence type="ECO:0000313" key="2">
    <source>
        <dbReference type="EMBL" id="URD97920.1"/>
    </source>
</evidence>